<keyword evidence="10" id="KW-0408">Iron</keyword>
<dbReference type="OrthoDB" id="9793784at2"/>
<evidence type="ECO:0000256" key="13">
    <source>
        <dbReference type="SAM" id="Phobius"/>
    </source>
</evidence>
<dbReference type="GO" id="GO:0022904">
    <property type="term" value="P:respiratory electron transport chain"/>
    <property type="evidence" value="ECO:0007669"/>
    <property type="project" value="InterPro"/>
</dbReference>
<dbReference type="InterPro" id="IPR016174">
    <property type="entry name" value="Di-haem_cyt_TM"/>
</dbReference>
<dbReference type="InterPro" id="IPR052168">
    <property type="entry name" value="Cytochrome_b561_oxidase"/>
</dbReference>
<name>A0A1Q9GCT1_9GAMM</name>
<proteinExistence type="inferred from homology"/>
<evidence type="ECO:0000256" key="3">
    <source>
        <dbReference type="ARBA" id="ARBA00022448"/>
    </source>
</evidence>
<dbReference type="GO" id="GO:0009055">
    <property type="term" value="F:electron transfer activity"/>
    <property type="evidence" value="ECO:0007669"/>
    <property type="project" value="InterPro"/>
</dbReference>
<dbReference type="RefSeq" id="WP_075767174.1">
    <property type="nucleotide sequence ID" value="NZ_MJIL01000092.1"/>
</dbReference>
<dbReference type="EMBL" id="MJIL01000092">
    <property type="protein sequence ID" value="OLQ72198.1"/>
    <property type="molecule type" value="Genomic_DNA"/>
</dbReference>
<evidence type="ECO:0000256" key="5">
    <source>
        <dbReference type="ARBA" id="ARBA00022617"/>
    </source>
</evidence>
<evidence type="ECO:0000256" key="6">
    <source>
        <dbReference type="ARBA" id="ARBA00022692"/>
    </source>
</evidence>
<reference evidence="15 16" key="1">
    <citation type="submission" date="2016-09" db="EMBL/GenBank/DDBJ databases">
        <title>Photobacterium proteolyticum sp. nov. a protease producing bacterium isolated from ocean sediments of Laizhou Bay.</title>
        <authorList>
            <person name="Li Y."/>
        </authorList>
    </citation>
    <scope>NUCLEOTIDE SEQUENCE [LARGE SCALE GENOMIC DNA]</scope>
    <source>
        <strain evidence="15 16">13-12</strain>
    </source>
</reference>
<keyword evidence="11 13" id="KW-0472">Membrane</keyword>
<dbReference type="GO" id="GO:0020037">
    <property type="term" value="F:heme binding"/>
    <property type="evidence" value="ECO:0007669"/>
    <property type="project" value="TreeGrafter"/>
</dbReference>
<dbReference type="SUPFAM" id="SSF81342">
    <property type="entry name" value="Transmembrane di-heme cytochromes"/>
    <property type="match status" value="1"/>
</dbReference>
<feature type="transmembrane region" description="Helical" evidence="13">
    <location>
        <begin position="12"/>
        <end position="33"/>
    </location>
</feature>
<dbReference type="PANTHER" id="PTHR30529:SF7">
    <property type="entry name" value="CYTOCHROME B561 BACTERIAL_NI-HYDROGENASE DOMAIN-CONTAINING PROTEIN"/>
    <property type="match status" value="1"/>
</dbReference>
<comment type="subcellular location">
    <subcellularLocation>
        <location evidence="2">Cell membrane</location>
        <topology evidence="2">Multi-pass membrane protein</topology>
    </subcellularLocation>
</comment>
<evidence type="ECO:0000256" key="7">
    <source>
        <dbReference type="ARBA" id="ARBA00022723"/>
    </source>
</evidence>
<evidence type="ECO:0000256" key="8">
    <source>
        <dbReference type="ARBA" id="ARBA00022982"/>
    </source>
</evidence>
<evidence type="ECO:0000256" key="12">
    <source>
        <dbReference type="ARBA" id="ARBA00037975"/>
    </source>
</evidence>
<gene>
    <name evidence="15" type="ORF">BIT28_24560</name>
</gene>
<dbReference type="AlphaFoldDB" id="A0A1Q9GCT1"/>
<dbReference type="GO" id="GO:0005886">
    <property type="term" value="C:plasma membrane"/>
    <property type="evidence" value="ECO:0007669"/>
    <property type="project" value="UniProtKB-SubCell"/>
</dbReference>
<dbReference type="STRING" id="1903952.BIT28_24560"/>
<evidence type="ECO:0000256" key="1">
    <source>
        <dbReference type="ARBA" id="ARBA00001970"/>
    </source>
</evidence>
<dbReference type="PANTHER" id="PTHR30529">
    <property type="entry name" value="CYTOCHROME B561"/>
    <property type="match status" value="1"/>
</dbReference>
<comment type="similarity">
    <text evidence="12">Belongs to the cytochrome b561 family.</text>
</comment>
<keyword evidence="4" id="KW-1003">Cell membrane</keyword>
<organism evidence="15 16">
    <name type="scientific">Photobacterium proteolyticum</name>
    <dbReference type="NCBI Taxonomy" id="1903952"/>
    <lineage>
        <taxon>Bacteria</taxon>
        <taxon>Pseudomonadati</taxon>
        <taxon>Pseudomonadota</taxon>
        <taxon>Gammaproteobacteria</taxon>
        <taxon>Vibrionales</taxon>
        <taxon>Vibrionaceae</taxon>
        <taxon>Photobacterium</taxon>
    </lineage>
</organism>
<feature type="domain" description="Cytochrome b561 bacterial/Ni-hydrogenase" evidence="14">
    <location>
        <begin position="10"/>
        <end position="198"/>
    </location>
</feature>
<dbReference type="Pfam" id="PF01292">
    <property type="entry name" value="Ni_hydr_CYTB"/>
    <property type="match status" value="1"/>
</dbReference>
<feature type="transmembrane region" description="Helical" evidence="13">
    <location>
        <begin position="94"/>
        <end position="116"/>
    </location>
</feature>
<evidence type="ECO:0000256" key="11">
    <source>
        <dbReference type="ARBA" id="ARBA00023136"/>
    </source>
</evidence>
<evidence type="ECO:0000256" key="2">
    <source>
        <dbReference type="ARBA" id="ARBA00004651"/>
    </source>
</evidence>
<evidence type="ECO:0000313" key="15">
    <source>
        <dbReference type="EMBL" id="OLQ72198.1"/>
    </source>
</evidence>
<keyword evidence="16" id="KW-1185">Reference proteome</keyword>
<keyword evidence="7" id="KW-0479">Metal-binding</keyword>
<keyword evidence="8" id="KW-0249">Electron transport</keyword>
<evidence type="ECO:0000256" key="9">
    <source>
        <dbReference type="ARBA" id="ARBA00022989"/>
    </source>
</evidence>
<comment type="caution">
    <text evidence="15">The sequence shown here is derived from an EMBL/GenBank/DDBJ whole genome shotgun (WGS) entry which is preliminary data.</text>
</comment>
<dbReference type="Proteomes" id="UP000186905">
    <property type="component" value="Unassembled WGS sequence"/>
</dbReference>
<dbReference type="InterPro" id="IPR011577">
    <property type="entry name" value="Cyt_b561_bac/Ni-Hgenase"/>
</dbReference>
<keyword evidence="6 13" id="KW-0812">Transmembrane</keyword>
<evidence type="ECO:0000313" key="16">
    <source>
        <dbReference type="Proteomes" id="UP000186905"/>
    </source>
</evidence>
<feature type="transmembrane region" description="Helical" evidence="13">
    <location>
        <begin position="53"/>
        <end position="74"/>
    </location>
</feature>
<keyword evidence="9 13" id="KW-1133">Transmembrane helix</keyword>
<feature type="transmembrane region" description="Helical" evidence="13">
    <location>
        <begin position="166"/>
        <end position="186"/>
    </location>
</feature>
<sequence>MKMGNTKDNYGLIAIAIHWLVAFGFLGAYGSVYYRHWFSEGGFSMTELNSNMIALYLHLSFGITIAVFVALRILWKLINKTPNDVPGGSKFEHLAAHAMHWSLYAVMIILPITGYMGTKLDTNFFFLFDIPKFNDTPLYPLVVEKWLQTDWEHFEPIVDAIHKNTGAYVCWFLIILHAGAAIYHHVARKDIVLKRMAPWLR</sequence>
<protein>
    <recommendedName>
        <fullName evidence="14">Cytochrome b561 bacterial/Ni-hydrogenase domain-containing protein</fullName>
    </recommendedName>
</protein>
<evidence type="ECO:0000259" key="14">
    <source>
        <dbReference type="Pfam" id="PF01292"/>
    </source>
</evidence>
<keyword evidence="5" id="KW-0349">Heme</keyword>
<dbReference type="GO" id="GO:0046872">
    <property type="term" value="F:metal ion binding"/>
    <property type="evidence" value="ECO:0007669"/>
    <property type="project" value="UniProtKB-KW"/>
</dbReference>
<evidence type="ECO:0000256" key="4">
    <source>
        <dbReference type="ARBA" id="ARBA00022475"/>
    </source>
</evidence>
<accession>A0A1Q9GCT1</accession>
<comment type="cofactor">
    <cofactor evidence="1">
        <name>heme b</name>
        <dbReference type="ChEBI" id="CHEBI:60344"/>
    </cofactor>
</comment>
<keyword evidence="3" id="KW-0813">Transport</keyword>
<evidence type="ECO:0000256" key="10">
    <source>
        <dbReference type="ARBA" id="ARBA00023004"/>
    </source>
</evidence>